<dbReference type="EMBL" id="JAFJYC010000001">
    <property type="protein sequence ID" value="MBT9432372.1"/>
    <property type="molecule type" value="Genomic_DNA"/>
</dbReference>
<name>A0ABS5YBM6_9GAMM</name>
<comment type="caution">
    <text evidence="1">The sequence shown here is derived from an EMBL/GenBank/DDBJ whole genome shotgun (WGS) entry which is preliminary data.</text>
</comment>
<gene>
    <name evidence="1" type="ORF">JZM24_09975</name>
</gene>
<dbReference type="RefSeq" id="WP_215669525.1">
    <property type="nucleotide sequence ID" value="NZ_JAFJYC010000001.1"/>
</dbReference>
<sequence length="327" mass="37300">MDIISSLPLSTILNSGFALNSGRIARIIQARKLEDASHMWLVDRLFDKFLRKGGKRAAIARLYRQVSQPGAGEPRDLSPAEVVARFMQLRAFANSEYRSAFQLTLRYDPLEQAPWSYLLQIGNYRIYQSPPLDYRLDDQFAEVCTIKVFQSLDDALMEVHEQLTPERYIQSQVESMADAPAVRQKLLAVLDDPAYGRANLVRITDSDDSTCFLAHFRHDVLALANRCATHDEFRGSRLKTALLETDYVDLRALCRKSYMTKEDALLKYLSRPHWMQLVDYIGDAVYRPEVRQLLSGFAVGETTACELFNLAQPDYGDSDGRQARMTQ</sequence>
<evidence type="ECO:0000313" key="2">
    <source>
        <dbReference type="Proteomes" id="UP000811282"/>
    </source>
</evidence>
<protein>
    <submittedName>
        <fullName evidence="1">Uncharacterized protein</fullName>
    </submittedName>
</protein>
<accession>A0ABS5YBM6</accession>
<keyword evidence="2" id="KW-1185">Reference proteome</keyword>
<organism evidence="1 2">
    <name type="scientific">Candidatus Sodalis endolongispinus</name>
    <dbReference type="NCBI Taxonomy" id="2812662"/>
    <lineage>
        <taxon>Bacteria</taxon>
        <taxon>Pseudomonadati</taxon>
        <taxon>Pseudomonadota</taxon>
        <taxon>Gammaproteobacteria</taxon>
        <taxon>Enterobacterales</taxon>
        <taxon>Bruguierivoracaceae</taxon>
        <taxon>Sodalis</taxon>
    </lineage>
</organism>
<reference evidence="1 2" key="1">
    <citation type="journal article" date="2021" name="Genome Biol. Evol.">
        <title>The evolution of interdependence in a four-way mealybug symbiosis.</title>
        <authorList>
            <person name="Garber A.I."/>
            <person name="Kupper M."/>
            <person name="Laetsch D.R."/>
            <person name="Weldon S.R."/>
            <person name="Ladinsky M.S."/>
            <person name="Bjorkman P.J."/>
            <person name="McCutcheon J.P."/>
        </authorList>
    </citation>
    <scope>NUCLEOTIDE SEQUENCE [LARGE SCALE GENOMIC DNA]</scope>
    <source>
        <strain evidence="1">SOD</strain>
    </source>
</reference>
<evidence type="ECO:0000313" key="1">
    <source>
        <dbReference type="EMBL" id="MBT9432372.1"/>
    </source>
</evidence>
<dbReference type="Proteomes" id="UP000811282">
    <property type="component" value="Unassembled WGS sequence"/>
</dbReference>
<proteinExistence type="predicted"/>